<proteinExistence type="inferred from homology"/>
<accession>A0A2U9S7H3</accession>
<evidence type="ECO:0000313" key="9">
    <source>
        <dbReference type="Proteomes" id="UP000249605"/>
    </source>
</evidence>
<keyword evidence="5" id="KW-0560">Oxidoreductase</keyword>
<dbReference type="KEGG" id="azm:DM194_14375"/>
<dbReference type="Pfam" id="PF05199">
    <property type="entry name" value="GMC_oxred_C"/>
    <property type="match status" value="1"/>
</dbReference>
<comment type="cofactor">
    <cofactor evidence="1">
        <name>FAD</name>
        <dbReference type="ChEBI" id="CHEBI:57692"/>
    </cofactor>
</comment>
<dbReference type="InterPro" id="IPR007867">
    <property type="entry name" value="GMC_OxRtase_C"/>
</dbReference>
<organism evidence="8 9">
    <name type="scientific">Azospirillum ramasamyi</name>
    <dbReference type="NCBI Taxonomy" id="682998"/>
    <lineage>
        <taxon>Bacteria</taxon>
        <taxon>Pseudomonadati</taxon>
        <taxon>Pseudomonadota</taxon>
        <taxon>Alphaproteobacteria</taxon>
        <taxon>Rhodospirillales</taxon>
        <taxon>Azospirillaceae</taxon>
        <taxon>Azospirillum</taxon>
    </lineage>
</organism>
<feature type="domain" description="Glucose-methanol-choline oxidoreductase N-terminal" evidence="6">
    <location>
        <begin position="251"/>
        <end position="366"/>
    </location>
</feature>
<protein>
    <submittedName>
        <fullName evidence="8">GMC family oxidoreductase</fullName>
    </submittedName>
</protein>
<comment type="similarity">
    <text evidence="2">Belongs to the GMC oxidoreductase family.</text>
</comment>
<dbReference type="Gene3D" id="3.50.50.60">
    <property type="entry name" value="FAD/NAD(P)-binding domain"/>
    <property type="match status" value="2"/>
</dbReference>
<reference evidence="8 9" key="1">
    <citation type="submission" date="2018-06" db="EMBL/GenBank/DDBJ databases">
        <title>Complete genome sequencing of Azospirillum sp. M2T2B2.</title>
        <authorList>
            <person name="Heo J."/>
            <person name="Kim S.-J."/>
            <person name="Kwon S.-W."/>
            <person name="Anandham R."/>
        </authorList>
    </citation>
    <scope>NUCLEOTIDE SEQUENCE [LARGE SCALE GENOMIC DNA]</scope>
    <source>
        <strain evidence="8 9">M2T2B2</strain>
        <plasmid evidence="8 9">unnamed1</plasmid>
    </source>
</reference>
<evidence type="ECO:0000256" key="4">
    <source>
        <dbReference type="ARBA" id="ARBA00022827"/>
    </source>
</evidence>
<dbReference type="RefSeq" id="WP_111068272.1">
    <property type="nucleotide sequence ID" value="NZ_CP029830.1"/>
</dbReference>
<dbReference type="GO" id="GO:0050660">
    <property type="term" value="F:flavin adenine dinucleotide binding"/>
    <property type="evidence" value="ECO:0007669"/>
    <property type="project" value="InterPro"/>
</dbReference>
<dbReference type="SUPFAM" id="SSF51905">
    <property type="entry name" value="FAD/NAD(P)-binding domain"/>
    <property type="match status" value="1"/>
</dbReference>
<dbReference type="AlphaFoldDB" id="A0A2U9S7H3"/>
<keyword evidence="3" id="KW-0285">Flavoprotein</keyword>
<evidence type="ECO:0000313" key="8">
    <source>
        <dbReference type="EMBL" id="AWU95505.1"/>
    </source>
</evidence>
<dbReference type="SUPFAM" id="SSF54373">
    <property type="entry name" value="FAD-linked reductases, C-terminal domain"/>
    <property type="match status" value="1"/>
</dbReference>
<dbReference type="PANTHER" id="PTHR42784">
    <property type="entry name" value="PYRANOSE 2-OXIDASE"/>
    <property type="match status" value="1"/>
</dbReference>
<evidence type="ECO:0000256" key="3">
    <source>
        <dbReference type="ARBA" id="ARBA00022630"/>
    </source>
</evidence>
<dbReference type="PANTHER" id="PTHR42784:SF1">
    <property type="entry name" value="PYRANOSE 2-OXIDASE"/>
    <property type="match status" value="1"/>
</dbReference>
<name>A0A2U9S7H3_9PROT</name>
<evidence type="ECO:0000256" key="2">
    <source>
        <dbReference type="ARBA" id="ARBA00010790"/>
    </source>
</evidence>
<evidence type="ECO:0000259" key="7">
    <source>
        <dbReference type="Pfam" id="PF05199"/>
    </source>
</evidence>
<dbReference type="EMBL" id="CP029830">
    <property type="protein sequence ID" value="AWU95505.1"/>
    <property type="molecule type" value="Genomic_DNA"/>
</dbReference>
<dbReference type="InterPro" id="IPR036188">
    <property type="entry name" value="FAD/NAD-bd_sf"/>
</dbReference>
<evidence type="ECO:0000256" key="1">
    <source>
        <dbReference type="ARBA" id="ARBA00001974"/>
    </source>
</evidence>
<dbReference type="OrthoDB" id="9798604at2"/>
<dbReference type="GO" id="GO:0016614">
    <property type="term" value="F:oxidoreductase activity, acting on CH-OH group of donors"/>
    <property type="evidence" value="ECO:0007669"/>
    <property type="project" value="InterPro"/>
</dbReference>
<dbReference type="InterPro" id="IPR051473">
    <property type="entry name" value="P2Ox-like"/>
</dbReference>
<gene>
    <name evidence="8" type="ORF">DM194_14375</name>
</gene>
<feature type="domain" description="Glucose-methanol-choline oxidoreductase C-terminal" evidence="7">
    <location>
        <begin position="461"/>
        <end position="592"/>
    </location>
</feature>
<keyword evidence="8" id="KW-0614">Plasmid</keyword>
<evidence type="ECO:0000259" key="6">
    <source>
        <dbReference type="Pfam" id="PF00732"/>
    </source>
</evidence>
<dbReference type="Pfam" id="PF00732">
    <property type="entry name" value="GMC_oxred_N"/>
    <property type="match status" value="1"/>
</dbReference>
<sequence length="606" mass="64898">MSTTTAEPPASAPVYDAVIVGSGISGGLMAKQLGLAGRKVLILEAGADLPPNINEYMQRFYLSPAKVPESPYTPDLFADPARFLLNDPGTLNAPRPTVLTLSADNWQDPKQAYLIQSGPLAFGSTYERINGGTARHWLGTCLRLLPSDFQTHYIDPAKPDWPISYADLETWYGDAEHEIGVSADAADQAYLGITFPPGYEYPMPALPDTLVDQYVAAGVDGLEVDGNPVKVTVTPAGRNSRPYQDRRACGGNTNCIPICPIQAKYDPSITLHAALQTGNVTIQYRTVATEVQVGADGAVSGIAWLQYDDAKGGVVASGTAVGRIYVLAAHAIETPKLLLMSTNGGRTPNGVANSSGEVGRNLMDHPLYLTWGLASKPVYPYRGPLSTSGIESLRDGAFRKDRAAFRIEIGNEGWNFPFGDPTVSLMSSVLDQGLAGTALVDSLNGLYTRQFRMAFLVEQTPEADNRVTLSATETDHLGLPRPQISYSLSDYTKAGFEAARRTADALFAAMGAEQKTDEEPAGGPTTFTYNGERYQYYGAGHVVGTCRMGDDPARSVVNADLRSWDHDNLYILGSSTFPTVATANPTLTIAALTLRTAEGIKARLAG</sequence>
<dbReference type="InterPro" id="IPR000172">
    <property type="entry name" value="GMC_OxRdtase_N"/>
</dbReference>
<keyword evidence="4" id="KW-0274">FAD</keyword>
<keyword evidence="9" id="KW-1185">Reference proteome</keyword>
<evidence type="ECO:0000256" key="5">
    <source>
        <dbReference type="ARBA" id="ARBA00023002"/>
    </source>
</evidence>
<dbReference type="Proteomes" id="UP000249605">
    <property type="component" value="Plasmid unnamed1"/>
</dbReference>
<geneLocation type="plasmid" evidence="8 9">
    <name>unnamed1</name>
</geneLocation>